<evidence type="ECO:0000256" key="8">
    <source>
        <dbReference type="SAM" id="MobiDB-lite"/>
    </source>
</evidence>
<evidence type="ECO:0000256" key="5">
    <source>
        <dbReference type="ARBA" id="ARBA00023015"/>
    </source>
</evidence>
<evidence type="ECO:0000256" key="6">
    <source>
        <dbReference type="ARBA" id="ARBA00023163"/>
    </source>
</evidence>
<dbReference type="CDD" id="cd18983">
    <property type="entry name" value="CBD_MSL3_like"/>
    <property type="match status" value="1"/>
</dbReference>
<name>A0A9W8APN4_9FUNG</name>
<accession>A0A9W8APN4</accession>
<comment type="subcellular location">
    <subcellularLocation>
        <location evidence="1">Nucleus</location>
    </subcellularLocation>
</comment>
<organism evidence="10 11">
    <name type="scientific">Dispira parvispora</name>
    <dbReference type="NCBI Taxonomy" id="1520584"/>
    <lineage>
        <taxon>Eukaryota</taxon>
        <taxon>Fungi</taxon>
        <taxon>Fungi incertae sedis</taxon>
        <taxon>Zoopagomycota</taxon>
        <taxon>Kickxellomycotina</taxon>
        <taxon>Dimargaritomycetes</taxon>
        <taxon>Dimargaritales</taxon>
        <taxon>Dimargaritaceae</taxon>
        <taxon>Dispira</taxon>
    </lineage>
</organism>
<dbReference type="InterPro" id="IPR000953">
    <property type="entry name" value="Chromo/chromo_shadow_dom"/>
</dbReference>
<protein>
    <recommendedName>
        <fullName evidence="3">Chromatin modification-related protein EAF3</fullName>
    </recommendedName>
</protein>
<keyword evidence="6" id="KW-0804">Transcription</keyword>
<dbReference type="InterPro" id="IPR026541">
    <property type="entry name" value="MRG_dom"/>
</dbReference>
<dbReference type="PIRSF" id="PIRSF038133">
    <property type="entry name" value="HAT_Nua4_EAF3/MRG15"/>
    <property type="match status" value="1"/>
</dbReference>
<gene>
    <name evidence="10" type="primary">EAF3</name>
    <name evidence="10" type="ORF">IWQ62_002786</name>
</gene>
<dbReference type="PANTHER" id="PTHR10880:SF15">
    <property type="entry name" value="MSL COMPLEX SUBUNIT 3"/>
    <property type="match status" value="1"/>
</dbReference>
<dbReference type="PROSITE" id="PS51640">
    <property type="entry name" value="MRG"/>
    <property type="match status" value="1"/>
</dbReference>
<dbReference type="InterPro" id="IPR008676">
    <property type="entry name" value="MRG"/>
</dbReference>
<dbReference type="GO" id="GO:0032221">
    <property type="term" value="C:Rpd3S complex"/>
    <property type="evidence" value="ECO:0007669"/>
    <property type="project" value="TreeGrafter"/>
</dbReference>
<dbReference type="PANTHER" id="PTHR10880">
    <property type="entry name" value="MORTALITY FACTOR 4-LIKE PROTEIN"/>
    <property type="match status" value="1"/>
</dbReference>
<dbReference type="Pfam" id="PF05712">
    <property type="entry name" value="MRG"/>
    <property type="match status" value="1"/>
</dbReference>
<evidence type="ECO:0000313" key="11">
    <source>
        <dbReference type="Proteomes" id="UP001150925"/>
    </source>
</evidence>
<dbReference type="AlphaFoldDB" id="A0A9W8APN4"/>
<feature type="compositionally biased region" description="Basic and acidic residues" evidence="8">
    <location>
        <begin position="117"/>
        <end position="131"/>
    </location>
</feature>
<dbReference type="GO" id="GO:0006325">
    <property type="term" value="P:chromatin organization"/>
    <property type="evidence" value="ECO:0007669"/>
    <property type="project" value="UniProtKB-KW"/>
</dbReference>
<dbReference type="Pfam" id="PF22732">
    <property type="entry name" value="MSL3_chromo-like"/>
    <property type="match status" value="1"/>
</dbReference>
<feature type="domain" description="Chromo" evidence="9">
    <location>
        <begin position="23"/>
        <end position="84"/>
    </location>
</feature>
<evidence type="ECO:0000256" key="3">
    <source>
        <dbReference type="ARBA" id="ARBA00018505"/>
    </source>
</evidence>
<dbReference type="OrthoDB" id="124855at2759"/>
<dbReference type="SUPFAM" id="SSF54160">
    <property type="entry name" value="Chromo domain-like"/>
    <property type="match status" value="1"/>
</dbReference>
<dbReference type="Gene3D" id="2.30.30.140">
    <property type="match status" value="1"/>
</dbReference>
<dbReference type="EMBL" id="JANBPY010000646">
    <property type="protein sequence ID" value="KAJ1964948.1"/>
    <property type="molecule type" value="Genomic_DNA"/>
</dbReference>
<dbReference type="Proteomes" id="UP001150925">
    <property type="component" value="Unassembled WGS sequence"/>
</dbReference>
<dbReference type="InterPro" id="IPR016197">
    <property type="entry name" value="Chromo-like_dom_sf"/>
</dbReference>
<dbReference type="InterPro" id="IPR038217">
    <property type="entry name" value="MRG_C_sf"/>
</dbReference>
<keyword evidence="7" id="KW-0539">Nucleus</keyword>
<evidence type="ECO:0000256" key="7">
    <source>
        <dbReference type="ARBA" id="ARBA00023242"/>
    </source>
</evidence>
<dbReference type="Gene3D" id="1.10.274.30">
    <property type="entry name" value="MRG domain"/>
    <property type="match status" value="1"/>
</dbReference>
<evidence type="ECO:0000256" key="2">
    <source>
        <dbReference type="ARBA" id="ARBA00009093"/>
    </source>
</evidence>
<evidence type="ECO:0000256" key="1">
    <source>
        <dbReference type="ARBA" id="ARBA00004123"/>
    </source>
</evidence>
<evidence type="ECO:0000259" key="9">
    <source>
        <dbReference type="SMART" id="SM00298"/>
    </source>
</evidence>
<evidence type="ECO:0000256" key="4">
    <source>
        <dbReference type="ARBA" id="ARBA00022853"/>
    </source>
</evidence>
<keyword evidence="5" id="KW-0805">Transcription regulation</keyword>
<dbReference type="GO" id="GO:0035267">
    <property type="term" value="C:NuA4 histone acetyltransferase complex"/>
    <property type="evidence" value="ECO:0007669"/>
    <property type="project" value="TreeGrafter"/>
</dbReference>
<proteinExistence type="inferred from homology"/>
<keyword evidence="4" id="KW-0156">Chromatin regulator</keyword>
<reference evidence="10" key="1">
    <citation type="submission" date="2022-07" db="EMBL/GenBank/DDBJ databases">
        <title>Phylogenomic reconstructions and comparative analyses of Kickxellomycotina fungi.</title>
        <authorList>
            <person name="Reynolds N.K."/>
            <person name="Stajich J.E."/>
            <person name="Barry K."/>
            <person name="Grigoriev I.V."/>
            <person name="Crous P."/>
            <person name="Smith M.E."/>
        </authorList>
    </citation>
    <scope>NUCLEOTIDE SEQUENCE</scope>
    <source>
        <strain evidence="10">RSA 1196</strain>
    </source>
</reference>
<keyword evidence="11" id="KW-1185">Reference proteome</keyword>
<sequence>MSKESTLNFSDNEKVLCFHGPLLYEAKILKAEHWTGEASDEDEEGPHYLIHYKGWKQTWDEWVPETRVRKYDTENLEKQKQLKDMYSTKKKASSAQREKSGTSTTVSPSDRGRKRPRDSTGEKDEEYVKRPEVRIPIPSELKSLLVDDWEHITKDHQLVPLPRHPSVSDILQRYRDSKTEESAGKKRHGHDRYVEDILDEFIEGLKLYFNKALGNVLLYRFERYQYANILKEHPGQEMSDIYGAEHLLRLFVQLPSLITHAHMDSEGLGTLKEHLHDLLKFLQEFSSTFFVGDYDNASPGYMSVVRNS</sequence>
<feature type="region of interest" description="Disordered" evidence="8">
    <location>
        <begin position="82"/>
        <end position="131"/>
    </location>
</feature>
<dbReference type="SMART" id="SM00298">
    <property type="entry name" value="CHROMO"/>
    <property type="match status" value="1"/>
</dbReference>
<comment type="similarity">
    <text evidence="2">Belongs to the MRG family.</text>
</comment>
<dbReference type="InterPro" id="IPR053820">
    <property type="entry name" value="MSL3_chromo-like"/>
</dbReference>
<evidence type="ECO:0000313" key="10">
    <source>
        <dbReference type="EMBL" id="KAJ1964948.1"/>
    </source>
</evidence>
<dbReference type="GO" id="GO:0006355">
    <property type="term" value="P:regulation of DNA-templated transcription"/>
    <property type="evidence" value="ECO:0007669"/>
    <property type="project" value="InterPro"/>
</dbReference>
<comment type="caution">
    <text evidence="10">The sequence shown here is derived from an EMBL/GenBank/DDBJ whole genome shotgun (WGS) entry which is preliminary data.</text>
</comment>